<name>A0A7Y6TUI0_9GAMM</name>
<organism evidence="1 2">
    <name type="scientific">Pantoea brenneri</name>
    <dbReference type="NCBI Taxonomy" id="472694"/>
    <lineage>
        <taxon>Bacteria</taxon>
        <taxon>Pseudomonadati</taxon>
        <taxon>Pseudomonadota</taxon>
        <taxon>Gammaproteobacteria</taxon>
        <taxon>Enterobacterales</taxon>
        <taxon>Erwiniaceae</taxon>
        <taxon>Pantoea</taxon>
    </lineage>
</organism>
<protein>
    <submittedName>
        <fullName evidence="1">Uncharacterized protein</fullName>
    </submittedName>
</protein>
<dbReference type="Proteomes" id="UP000566985">
    <property type="component" value="Unassembled WGS sequence"/>
</dbReference>
<dbReference type="AlphaFoldDB" id="A0A7Y6TUI0"/>
<dbReference type="RefSeq" id="WP_164092235.1">
    <property type="nucleotide sequence ID" value="NZ_JABWPE010000059.1"/>
</dbReference>
<evidence type="ECO:0000313" key="1">
    <source>
        <dbReference type="EMBL" id="NUY99406.1"/>
    </source>
</evidence>
<comment type="caution">
    <text evidence="1">The sequence shown here is derived from an EMBL/GenBank/DDBJ whole genome shotgun (WGS) entry which is preliminary data.</text>
</comment>
<sequence>MSALPTRNYLHLYRLATMEGELLASAALNRISGQNPNDVCAITAMAGFRFAGWRYDCRTDLSSVCQAAAECIQSLALRTNPAGWKWAIEIEQARRSQPPSV</sequence>
<evidence type="ECO:0000313" key="2">
    <source>
        <dbReference type="Proteomes" id="UP000566985"/>
    </source>
</evidence>
<dbReference type="EMBL" id="JABWPM010000057">
    <property type="protein sequence ID" value="NUY99406.1"/>
    <property type="molecule type" value="Genomic_DNA"/>
</dbReference>
<accession>A0A7Y6TUI0</accession>
<dbReference type="GeneID" id="57348211"/>
<proteinExistence type="predicted"/>
<reference evidence="1 2" key="1">
    <citation type="submission" date="2020-05" db="EMBL/GenBank/DDBJ databases">
        <title>Whole Genome Sequences of Enterobacteriales Associated with the International Space Station.</title>
        <authorList>
            <person name="Bharadwaj A."/>
            <person name="Daudu R."/>
            <person name="Singh N."/>
            <person name="Wood J."/>
            <person name="Debieu M."/>
            <person name="Mason C."/>
            <person name="Wang C."/>
            <person name="Venkateswaran K."/>
        </authorList>
    </citation>
    <scope>NUCLEOTIDE SEQUENCE [LARGE SCALE GENOMIC DNA]</scope>
    <source>
        <strain evidence="1 2">IF5SW-B1</strain>
    </source>
</reference>
<gene>
    <name evidence="1" type="ORF">HU668_23595</name>
</gene>